<dbReference type="GO" id="GO:0005634">
    <property type="term" value="C:nucleus"/>
    <property type="evidence" value="ECO:0007669"/>
    <property type="project" value="TreeGrafter"/>
</dbReference>
<evidence type="ECO:0000259" key="2">
    <source>
        <dbReference type="PROSITE" id="PS51253"/>
    </source>
</evidence>
<dbReference type="EMBL" id="VVIM01000001">
    <property type="protein sequence ID" value="KAB0805686.1"/>
    <property type="molecule type" value="Genomic_DNA"/>
</dbReference>
<evidence type="ECO:0000313" key="3">
    <source>
        <dbReference type="EMBL" id="KAB0805686.1"/>
    </source>
</evidence>
<dbReference type="PROSITE" id="PS51253">
    <property type="entry name" value="HTH_CENPB"/>
    <property type="match status" value="1"/>
</dbReference>
<dbReference type="InParanoid" id="A0A5N4B801"/>
<evidence type="ECO:0000313" key="4">
    <source>
        <dbReference type="Proteomes" id="UP000327044"/>
    </source>
</evidence>
<dbReference type="InterPro" id="IPR036397">
    <property type="entry name" value="RNaseH_sf"/>
</dbReference>
<gene>
    <name evidence="3" type="ORF">PPYR_02656</name>
</gene>
<dbReference type="AlphaFoldDB" id="A0A5N4B801"/>
<keyword evidence="1" id="KW-0238">DNA-binding</keyword>
<keyword evidence="4" id="KW-1185">Reference proteome</keyword>
<comment type="caution">
    <text evidence="3">The sequence shown here is derived from an EMBL/GenBank/DDBJ whole genome shotgun (WGS) entry which is preliminary data.</text>
</comment>
<dbReference type="GO" id="GO:0003677">
    <property type="term" value="F:DNA binding"/>
    <property type="evidence" value="ECO:0007669"/>
    <property type="project" value="UniProtKB-KW"/>
</dbReference>
<organism evidence="3 4">
    <name type="scientific">Photinus pyralis</name>
    <name type="common">Common eastern firefly</name>
    <name type="synonym">Lampyris pyralis</name>
    <dbReference type="NCBI Taxonomy" id="7054"/>
    <lineage>
        <taxon>Eukaryota</taxon>
        <taxon>Metazoa</taxon>
        <taxon>Ecdysozoa</taxon>
        <taxon>Arthropoda</taxon>
        <taxon>Hexapoda</taxon>
        <taxon>Insecta</taxon>
        <taxon>Pterygota</taxon>
        <taxon>Neoptera</taxon>
        <taxon>Endopterygota</taxon>
        <taxon>Coleoptera</taxon>
        <taxon>Polyphaga</taxon>
        <taxon>Elateriformia</taxon>
        <taxon>Elateroidea</taxon>
        <taxon>Lampyridae</taxon>
        <taxon>Lampyrinae</taxon>
        <taxon>Photinus</taxon>
    </lineage>
</organism>
<evidence type="ECO:0000256" key="1">
    <source>
        <dbReference type="ARBA" id="ARBA00023125"/>
    </source>
</evidence>
<name>A0A5N4B801_PHOPY</name>
<dbReference type="InterPro" id="IPR004875">
    <property type="entry name" value="DDE_SF_endonuclease_dom"/>
</dbReference>
<dbReference type="PANTHER" id="PTHR19303:SF71">
    <property type="entry name" value="ZINC FINGER PHD-TYPE DOMAIN-CONTAINING PROTEIN"/>
    <property type="match status" value="1"/>
</dbReference>
<dbReference type="InterPro" id="IPR006600">
    <property type="entry name" value="HTH_CenpB_DNA-bd_dom"/>
</dbReference>
<reference evidence="3 4" key="1">
    <citation type="journal article" date="2018" name="Elife">
        <title>Firefly genomes illuminate parallel origins of bioluminescence in beetles.</title>
        <authorList>
            <person name="Fallon T.R."/>
            <person name="Lower S.E."/>
            <person name="Chang C.H."/>
            <person name="Bessho-Uehara M."/>
            <person name="Martin G.J."/>
            <person name="Bewick A.J."/>
            <person name="Behringer M."/>
            <person name="Debat H.J."/>
            <person name="Wong I."/>
            <person name="Day J.C."/>
            <person name="Suvorov A."/>
            <person name="Silva C.J."/>
            <person name="Stanger-Hall K.F."/>
            <person name="Hall D.W."/>
            <person name="Schmitz R.J."/>
            <person name="Nelson D.R."/>
            <person name="Lewis S.M."/>
            <person name="Shigenobu S."/>
            <person name="Bybee S.M."/>
            <person name="Larracuente A.M."/>
            <person name="Oba Y."/>
            <person name="Weng J.K."/>
        </authorList>
    </citation>
    <scope>NUCLEOTIDE SEQUENCE [LARGE SCALE GENOMIC DNA]</scope>
    <source>
        <strain evidence="3">1611_PpyrPB1</strain>
        <tissue evidence="3">Whole body</tissue>
    </source>
</reference>
<proteinExistence type="predicted"/>
<dbReference type="Gene3D" id="3.30.420.10">
    <property type="entry name" value="Ribonuclease H-like superfamily/Ribonuclease H"/>
    <property type="match status" value="1"/>
</dbReference>
<dbReference type="Proteomes" id="UP000327044">
    <property type="component" value="Unassembled WGS sequence"/>
</dbReference>
<dbReference type="Pfam" id="PF03184">
    <property type="entry name" value="DDE_1"/>
    <property type="match status" value="1"/>
</dbReference>
<sequence>MFLKGQHMSLRTVAADFDINYQTLQRFCKKKRVQNNEGMEQAITVGYKRNRQVLPDEMEIELAGYLIEQSKLYFGLSTKEVRRLAYEFAVKNNVPVRPNWVENEMASADWLTGFLKRHQTLSLRTPEATSLSRSTSFNKKNVDTFFSLLQDVLDRYRFEAQDIYNVDDMGITTVQKPDRVIARKGIKQIGFVTSAERGALVTFCLAVSASGNSIPPMFLFPRKNYRDYFVGNGPQGCIGAANPSGWMTENEFYVFLQHFAKHSRASKEKPVLLLLDNHESHLSLKGITFCKDNGVIVMSLPPHCSHKLQPLDRSVYGPLKKYINTACDSWMRNNPGKTIGLQRYEIVHS</sequence>
<dbReference type="PANTHER" id="PTHR19303">
    <property type="entry name" value="TRANSPOSON"/>
    <property type="match status" value="1"/>
</dbReference>
<accession>A0A5N4B801</accession>
<dbReference type="InterPro" id="IPR050863">
    <property type="entry name" value="CenT-Element_Derived"/>
</dbReference>
<protein>
    <recommendedName>
        <fullName evidence="2">HTH CENPB-type domain-containing protein</fullName>
    </recommendedName>
</protein>
<feature type="domain" description="HTH CENPB-type" evidence="2">
    <location>
        <begin position="46"/>
        <end position="124"/>
    </location>
</feature>